<feature type="transmembrane region" description="Helical" evidence="7">
    <location>
        <begin position="304"/>
        <end position="322"/>
    </location>
</feature>
<keyword evidence="4 7" id="KW-1133">Transmembrane helix</keyword>
<evidence type="ECO:0000256" key="3">
    <source>
        <dbReference type="ARBA" id="ARBA00022692"/>
    </source>
</evidence>
<evidence type="ECO:0000259" key="8">
    <source>
        <dbReference type="PROSITE" id="PS50850"/>
    </source>
</evidence>
<feature type="transmembrane region" description="Helical" evidence="7">
    <location>
        <begin position="69"/>
        <end position="88"/>
    </location>
</feature>
<evidence type="ECO:0000256" key="6">
    <source>
        <dbReference type="SAM" id="MobiDB-lite"/>
    </source>
</evidence>
<sequence>MSPAFVLLLCLFIDLVGFGIILPILPFIVQSFGGGEMTGGLLFGIYAAMAALFGPLWGRLSDRIGRKRALMLTLFGAGVSYVLLGLAHSMLMVFVARGISGAMAGNVGVAMAAMADLSSNEGRTRAMGLIGVSFGLGFAAGPGLAAALASLSQTNALALSAFAAAILSFTACLLAFLRLPKHLRRPDTDTDTDTNTKTSIETGTGAVPEAQQSAAPRSDEQIIRSKRFLAFLDSPRKTLLLMQFVVSSSAQSMVFSMTGFWANDVWNWNERQVGFLIMAVGLVIAAIQAFIVSPLADRLGEVRTYLVALCCSIAGSLMVLLMPTILPVVLLAFPLMMGGMTLSFPVLNSLVSQRNEAHVQGAALGLANGFSAIGRVIGPTLGGGLMAAFGPRAPFIAAMTFAFMGVVWALFEIRNGPKPRSGRRVTVPVRRQAKWRGL</sequence>
<feature type="transmembrane region" description="Helical" evidence="7">
    <location>
        <begin position="127"/>
        <end position="151"/>
    </location>
</feature>
<feature type="transmembrane region" description="Helical" evidence="7">
    <location>
        <begin position="395"/>
        <end position="413"/>
    </location>
</feature>
<dbReference type="Gene3D" id="1.20.1250.20">
    <property type="entry name" value="MFS general substrate transporter like domains"/>
    <property type="match status" value="1"/>
</dbReference>
<evidence type="ECO:0000256" key="2">
    <source>
        <dbReference type="ARBA" id="ARBA00022448"/>
    </source>
</evidence>
<reference evidence="10" key="1">
    <citation type="journal article" date="2019" name="Int. J. Syst. Evol. Microbiol.">
        <title>The Global Catalogue of Microorganisms (GCM) 10K type strain sequencing project: providing services to taxonomists for standard genome sequencing and annotation.</title>
        <authorList>
            <consortium name="The Broad Institute Genomics Platform"/>
            <consortium name="The Broad Institute Genome Sequencing Center for Infectious Disease"/>
            <person name="Wu L."/>
            <person name="Ma J."/>
        </authorList>
    </citation>
    <scope>NUCLEOTIDE SEQUENCE [LARGE SCALE GENOMIC DNA]</scope>
    <source>
        <strain evidence="10">JCM 17843</strain>
    </source>
</reference>
<keyword evidence="10" id="KW-1185">Reference proteome</keyword>
<dbReference type="PANTHER" id="PTHR23504">
    <property type="entry name" value="MAJOR FACILITATOR SUPERFAMILY DOMAIN-CONTAINING PROTEIN 10"/>
    <property type="match status" value="1"/>
</dbReference>
<dbReference type="PRINTS" id="PR01035">
    <property type="entry name" value="TCRTETA"/>
</dbReference>
<feature type="transmembrane region" description="Helical" evidence="7">
    <location>
        <begin position="5"/>
        <end position="28"/>
    </location>
</feature>
<feature type="domain" description="Major facilitator superfamily (MFS) profile" evidence="8">
    <location>
        <begin position="3"/>
        <end position="417"/>
    </location>
</feature>
<feature type="transmembrane region" description="Helical" evidence="7">
    <location>
        <begin position="157"/>
        <end position="177"/>
    </location>
</feature>
<dbReference type="InterPro" id="IPR011701">
    <property type="entry name" value="MFS"/>
</dbReference>
<dbReference type="CDD" id="cd17330">
    <property type="entry name" value="MFS_SLC46_TetA_like"/>
    <property type="match status" value="1"/>
</dbReference>
<keyword evidence="5 7" id="KW-0472">Membrane</keyword>
<dbReference type="PROSITE" id="PS50850">
    <property type="entry name" value="MFS"/>
    <property type="match status" value="1"/>
</dbReference>
<dbReference type="InterPro" id="IPR001958">
    <property type="entry name" value="Tet-R_TetA/multi-R_MdtG-like"/>
</dbReference>
<comment type="subcellular location">
    <subcellularLocation>
        <location evidence="1">Membrane</location>
        <topology evidence="1">Multi-pass membrane protein</topology>
    </subcellularLocation>
</comment>
<dbReference type="PANTHER" id="PTHR23504:SF15">
    <property type="entry name" value="MAJOR FACILITATOR SUPERFAMILY (MFS) PROFILE DOMAIN-CONTAINING PROTEIN"/>
    <property type="match status" value="1"/>
</dbReference>
<accession>A0ABQ2LCR8</accession>
<gene>
    <name evidence="9" type="ORF">GCM10007972_14400</name>
</gene>
<comment type="caution">
    <text evidence="9">The sequence shown here is derived from an EMBL/GenBank/DDBJ whole genome shotgun (WGS) entry which is preliminary data.</text>
</comment>
<dbReference type="SUPFAM" id="SSF103473">
    <property type="entry name" value="MFS general substrate transporter"/>
    <property type="match status" value="1"/>
</dbReference>
<feature type="transmembrane region" description="Helical" evidence="7">
    <location>
        <begin position="239"/>
        <end position="261"/>
    </location>
</feature>
<evidence type="ECO:0000256" key="5">
    <source>
        <dbReference type="ARBA" id="ARBA00023136"/>
    </source>
</evidence>
<organism evidence="9 10">
    <name type="scientific">Iodidimonas muriae</name>
    <dbReference type="NCBI Taxonomy" id="261467"/>
    <lineage>
        <taxon>Bacteria</taxon>
        <taxon>Pseudomonadati</taxon>
        <taxon>Pseudomonadota</taxon>
        <taxon>Alphaproteobacteria</taxon>
        <taxon>Iodidimonadales</taxon>
        <taxon>Iodidimonadaceae</taxon>
        <taxon>Iodidimonas</taxon>
    </lineage>
</organism>
<dbReference type="InterPro" id="IPR020846">
    <property type="entry name" value="MFS_dom"/>
</dbReference>
<keyword evidence="3 7" id="KW-0812">Transmembrane</keyword>
<feature type="transmembrane region" description="Helical" evidence="7">
    <location>
        <begin position="273"/>
        <end position="292"/>
    </location>
</feature>
<name>A0ABQ2LCR8_9PROT</name>
<feature type="region of interest" description="Disordered" evidence="6">
    <location>
        <begin position="185"/>
        <end position="219"/>
    </location>
</feature>
<evidence type="ECO:0000313" key="9">
    <source>
        <dbReference type="EMBL" id="GGO10998.1"/>
    </source>
</evidence>
<protein>
    <submittedName>
        <fullName evidence="9">Tetracycline resistance MFS efflux pump</fullName>
    </submittedName>
</protein>
<feature type="transmembrane region" description="Helical" evidence="7">
    <location>
        <begin position="40"/>
        <end position="57"/>
    </location>
</feature>
<feature type="transmembrane region" description="Helical" evidence="7">
    <location>
        <begin position="328"/>
        <end position="351"/>
    </location>
</feature>
<evidence type="ECO:0000313" key="10">
    <source>
        <dbReference type="Proteomes" id="UP000602381"/>
    </source>
</evidence>
<evidence type="ECO:0000256" key="4">
    <source>
        <dbReference type="ARBA" id="ARBA00022989"/>
    </source>
</evidence>
<dbReference type="Proteomes" id="UP000602381">
    <property type="component" value="Unassembled WGS sequence"/>
</dbReference>
<keyword evidence="2" id="KW-0813">Transport</keyword>
<evidence type="ECO:0000256" key="1">
    <source>
        <dbReference type="ARBA" id="ARBA00004141"/>
    </source>
</evidence>
<evidence type="ECO:0000256" key="7">
    <source>
        <dbReference type="SAM" id="Phobius"/>
    </source>
</evidence>
<dbReference type="EMBL" id="BMOV01000004">
    <property type="protein sequence ID" value="GGO10998.1"/>
    <property type="molecule type" value="Genomic_DNA"/>
</dbReference>
<dbReference type="InterPro" id="IPR036259">
    <property type="entry name" value="MFS_trans_sf"/>
</dbReference>
<proteinExistence type="predicted"/>
<dbReference type="Pfam" id="PF07690">
    <property type="entry name" value="MFS_1"/>
    <property type="match status" value="1"/>
</dbReference>